<dbReference type="Pfam" id="PF23539">
    <property type="entry name" value="DUF7134"/>
    <property type="match status" value="1"/>
</dbReference>
<evidence type="ECO:0000256" key="3">
    <source>
        <dbReference type="ARBA" id="ARBA00022553"/>
    </source>
</evidence>
<evidence type="ECO:0000256" key="7">
    <source>
        <dbReference type="ARBA" id="ARBA00022840"/>
    </source>
</evidence>
<dbReference type="GO" id="GO:0000155">
    <property type="term" value="F:phosphorelay sensor kinase activity"/>
    <property type="evidence" value="ECO:0007669"/>
    <property type="project" value="InterPro"/>
</dbReference>
<feature type="transmembrane region" description="Helical" evidence="10">
    <location>
        <begin position="91"/>
        <end position="110"/>
    </location>
</feature>
<dbReference type="KEGG" id="gyu:FE374_12830"/>
<evidence type="ECO:0000313" key="12">
    <source>
        <dbReference type="EMBL" id="QDC26713.1"/>
    </source>
</evidence>
<keyword evidence="10" id="KW-0812">Transmembrane</keyword>
<keyword evidence="10" id="KW-0472">Membrane</keyword>
<dbReference type="Pfam" id="PF02518">
    <property type="entry name" value="HATPase_c"/>
    <property type="match status" value="1"/>
</dbReference>
<dbReference type="InterPro" id="IPR003594">
    <property type="entry name" value="HATPase_dom"/>
</dbReference>
<evidence type="ECO:0000313" key="13">
    <source>
        <dbReference type="Proteomes" id="UP000314616"/>
    </source>
</evidence>
<evidence type="ECO:0000256" key="10">
    <source>
        <dbReference type="SAM" id="Phobius"/>
    </source>
</evidence>
<dbReference type="PANTHER" id="PTHR24421">
    <property type="entry name" value="NITRATE/NITRITE SENSOR PROTEIN NARX-RELATED"/>
    <property type="match status" value="1"/>
</dbReference>
<dbReference type="GO" id="GO:0046983">
    <property type="term" value="F:protein dimerization activity"/>
    <property type="evidence" value="ECO:0007669"/>
    <property type="project" value="InterPro"/>
</dbReference>
<keyword evidence="7" id="KW-0067">ATP-binding</keyword>
<dbReference type="InterPro" id="IPR055558">
    <property type="entry name" value="DUF7134"/>
</dbReference>
<comment type="catalytic activity">
    <reaction evidence="1">
        <text>ATP + protein L-histidine = ADP + protein N-phospho-L-histidine.</text>
        <dbReference type="EC" id="2.7.13.3"/>
    </reaction>
</comment>
<feature type="transmembrane region" description="Helical" evidence="10">
    <location>
        <begin position="12"/>
        <end position="32"/>
    </location>
</feature>
<protein>
    <recommendedName>
        <fullName evidence="2">histidine kinase</fullName>
        <ecNumber evidence="2">2.7.13.3</ecNumber>
    </recommendedName>
</protein>
<feature type="transmembrane region" description="Helical" evidence="10">
    <location>
        <begin position="117"/>
        <end position="135"/>
    </location>
</feature>
<organism evidence="12 13">
    <name type="scientific">Georgenia yuyongxinii</name>
    <dbReference type="NCBI Taxonomy" id="2589797"/>
    <lineage>
        <taxon>Bacteria</taxon>
        <taxon>Bacillati</taxon>
        <taxon>Actinomycetota</taxon>
        <taxon>Actinomycetes</taxon>
        <taxon>Micrococcales</taxon>
        <taxon>Bogoriellaceae</taxon>
        <taxon>Georgenia</taxon>
    </lineage>
</organism>
<feature type="transmembrane region" description="Helical" evidence="10">
    <location>
        <begin position="38"/>
        <end position="57"/>
    </location>
</feature>
<evidence type="ECO:0000256" key="4">
    <source>
        <dbReference type="ARBA" id="ARBA00022679"/>
    </source>
</evidence>
<dbReference type="EC" id="2.7.13.3" evidence="2"/>
<keyword evidence="10" id="KW-1133">Transmembrane helix</keyword>
<evidence type="ECO:0000256" key="6">
    <source>
        <dbReference type="ARBA" id="ARBA00022777"/>
    </source>
</evidence>
<dbReference type="OrthoDB" id="227596at2"/>
<evidence type="ECO:0000256" key="8">
    <source>
        <dbReference type="ARBA" id="ARBA00023012"/>
    </source>
</evidence>
<evidence type="ECO:0000256" key="1">
    <source>
        <dbReference type="ARBA" id="ARBA00000085"/>
    </source>
</evidence>
<dbReference type="AlphaFoldDB" id="A0A5B8C7X2"/>
<evidence type="ECO:0000256" key="5">
    <source>
        <dbReference type="ARBA" id="ARBA00022741"/>
    </source>
</evidence>
<feature type="domain" description="Histidine kinase/HSP90-like ATPase" evidence="11">
    <location>
        <begin position="308"/>
        <end position="402"/>
    </location>
</feature>
<name>A0A5B8C7X2_9MICO</name>
<gene>
    <name evidence="12" type="ORF">FE374_12830</name>
</gene>
<feature type="region of interest" description="Disordered" evidence="9">
    <location>
        <begin position="415"/>
        <end position="440"/>
    </location>
</feature>
<dbReference type="InterPro" id="IPR036890">
    <property type="entry name" value="HATPase_C_sf"/>
</dbReference>
<dbReference type="CDD" id="cd16917">
    <property type="entry name" value="HATPase_UhpB-NarQ-NarX-like"/>
    <property type="match status" value="1"/>
</dbReference>
<feature type="transmembrane region" description="Helical" evidence="10">
    <location>
        <begin position="64"/>
        <end position="85"/>
    </location>
</feature>
<proteinExistence type="predicted"/>
<evidence type="ECO:0000256" key="2">
    <source>
        <dbReference type="ARBA" id="ARBA00012438"/>
    </source>
</evidence>
<dbReference type="PANTHER" id="PTHR24421:SF10">
    <property type="entry name" value="NITRATE_NITRITE SENSOR PROTEIN NARQ"/>
    <property type="match status" value="1"/>
</dbReference>
<keyword evidence="8" id="KW-0902">Two-component regulatory system</keyword>
<keyword evidence="5" id="KW-0547">Nucleotide-binding</keyword>
<keyword evidence="3" id="KW-0597">Phosphoprotein</keyword>
<feature type="transmembrane region" description="Helical" evidence="10">
    <location>
        <begin position="141"/>
        <end position="163"/>
    </location>
</feature>
<evidence type="ECO:0000259" key="11">
    <source>
        <dbReference type="SMART" id="SM00387"/>
    </source>
</evidence>
<dbReference type="Gene3D" id="3.30.565.10">
    <property type="entry name" value="Histidine kinase-like ATPase, C-terminal domain"/>
    <property type="match status" value="1"/>
</dbReference>
<dbReference type="SUPFAM" id="SSF55874">
    <property type="entry name" value="ATPase domain of HSP90 chaperone/DNA topoisomerase II/histidine kinase"/>
    <property type="match status" value="1"/>
</dbReference>
<dbReference type="InterPro" id="IPR011712">
    <property type="entry name" value="Sig_transdc_His_kin_sub3_dim/P"/>
</dbReference>
<evidence type="ECO:0000256" key="9">
    <source>
        <dbReference type="SAM" id="MobiDB-lite"/>
    </source>
</evidence>
<accession>A0A5B8C7X2</accession>
<dbReference type="GO" id="GO:0016020">
    <property type="term" value="C:membrane"/>
    <property type="evidence" value="ECO:0007669"/>
    <property type="project" value="InterPro"/>
</dbReference>
<dbReference type="Gene3D" id="1.20.5.1930">
    <property type="match status" value="1"/>
</dbReference>
<dbReference type="SMART" id="SM00387">
    <property type="entry name" value="HATPase_c"/>
    <property type="match status" value="1"/>
</dbReference>
<dbReference type="EMBL" id="CP040915">
    <property type="protein sequence ID" value="QDC26713.1"/>
    <property type="molecule type" value="Genomic_DNA"/>
</dbReference>
<keyword evidence="6 12" id="KW-0418">Kinase</keyword>
<keyword evidence="4" id="KW-0808">Transferase</keyword>
<reference evidence="12 13" key="1">
    <citation type="submission" date="2019-05" db="EMBL/GenBank/DDBJ databases">
        <title>Georgenia *** sp. nov., and Georgenia *** sp. nov., isolated from the intestinal contents of plateau pika (Ochotona curzoniae) in the Qinghai-Tibet plateau of China.</title>
        <authorList>
            <person name="Tian Z."/>
        </authorList>
    </citation>
    <scope>NUCLEOTIDE SEQUENCE [LARGE SCALE GENOMIC DNA]</scope>
    <source>
        <strain evidence="12 13">Z443</strain>
    </source>
</reference>
<dbReference type="Proteomes" id="UP000314616">
    <property type="component" value="Chromosome"/>
</dbReference>
<sequence>MRDPARRRTTVDSLVALGLVLLIGVPTAYIALTSGYGLSVTATATATAAIVMPAALAWRRNRPVASAVTIYASGLLHVLVELAMFRGIGLLIVPTDLLVLVALYSVTVYGPRWARRTALGGALLGAGLLAVVMASEFGGSGVWNFLLILAGISGSILATWGLAQFRRGRLEHIQSLIERARRLEVERDQQAQLAIAAERTRIAREMHDVVGHTLSVVIAQADGGRYAARTDTDAAERALTTIAEMGRDALADIRRILGVLRDGDSAESTALLPQPVDADLDALVEHVRSSGAAVSTVRVGTARPLPPGAGLTIYRICQEALTNALKHAGPSARITVLLQWQQPGTLVLQVDDDGRGAAARGDGHGQGLVGMRERAALFGGSVSAGPRPGGGFRVRAQLPLAEPTWTDDAAGTAWTAGAAGLPAPPAMPSNAPVRTTEGPR</sequence>
<dbReference type="InterPro" id="IPR050482">
    <property type="entry name" value="Sensor_HK_TwoCompSys"/>
</dbReference>
<dbReference type="GO" id="GO:0005524">
    <property type="term" value="F:ATP binding"/>
    <property type="evidence" value="ECO:0007669"/>
    <property type="project" value="UniProtKB-KW"/>
</dbReference>
<dbReference type="Pfam" id="PF07730">
    <property type="entry name" value="HisKA_3"/>
    <property type="match status" value="1"/>
</dbReference>